<evidence type="ECO:0000259" key="7">
    <source>
        <dbReference type="PROSITE" id="PS50850"/>
    </source>
</evidence>
<feature type="transmembrane region" description="Helical" evidence="6">
    <location>
        <begin position="297"/>
        <end position="321"/>
    </location>
</feature>
<feature type="transmembrane region" description="Helical" evidence="6">
    <location>
        <begin position="199"/>
        <end position="218"/>
    </location>
</feature>
<proteinExistence type="predicted"/>
<evidence type="ECO:0000256" key="3">
    <source>
        <dbReference type="ARBA" id="ARBA00022989"/>
    </source>
</evidence>
<feature type="transmembrane region" description="Helical" evidence="6">
    <location>
        <begin position="7"/>
        <end position="30"/>
    </location>
</feature>
<dbReference type="EMBL" id="CP059572">
    <property type="protein sequence ID" value="QXJ23383.1"/>
    <property type="molecule type" value="Genomic_DNA"/>
</dbReference>
<feature type="transmembrane region" description="Helical" evidence="6">
    <location>
        <begin position="333"/>
        <end position="351"/>
    </location>
</feature>
<feature type="region of interest" description="Disordered" evidence="5">
    <location>
        <begin position="498"/>
        <end position="517"/>
    </location>
</feature>
<comment type="subcellular location">
    <subcellularLocation>
        <location evidence="1">Cell membrane</location>
        <topology evidence="1">Multi-pass membrane protein</topology>
    </subcellularLocation>
</comment>
<dbReference type="PROSITE" id="PS50850">
    <property type="entry name" value="MFS"/>
    <property type="match status" value="1"/>
</dbReference>
<gene>
    <name evidence="8" type="ORF">AGRA3207_004528</name>
</gene>
<feature type="transmembrane region" description="Helical" evidence="6">
    <location>
        <begin position="136"/>
        <end position="157"/>
    </location>
</feature>
<feature type="transmembrane region" description="Helical" evidence="6">
    <location>
        <begin position="107"/>
        <end position="129"/>
    </location>
</feature>
<name>A0ABX8QXG0_9ACTN</name>
<dbReference type="InterPro" id="IPR020846">
    <property type="entry name" value="MFS_dom"/>
</dbReference>
<keyword evidence="4 6" id="KW-0472">Membrane</keyword>
<dbReference type="RefSeq" id="WP_231329069.1">
    <property type="nucleotide sequence ID" value="NZ_CP059572.1"/>
</dbReference>
<keyword evidence="2 6" id="KW-0812">Transmembrane</keyword>
<dbReference type="InterPro" id="IPR036259">
    <property type="entry name" value="MFS_trans_sf"/>
</dbReference>
<sequence length="517" mass="53473">MAATRQRLILAVLVVSPIVIWMDNTILNTAFVRLADPDRGLGASPGELQWAVGSYTLVFATLMFTAGALGDRFGHRTVLLSGMVVFGLSSVWAAYAGSAAELIAARAVMGLGSALAVPATMAILTWAFTGPARASAFGAFSISAGVGIAAGPVLAGVLLDRFWWGSVFLVNVPVVVLALAAIGWVVPNFRSQEPRRLDVAGLLLSTAGLSTLVYGLIRAGQVSAWARWDVVLPATAGLVLLAAFVAVEARVRQPGFDPRLLARRVFGGGNAALGLLFLAMTASTFFGAFYLQGARGFSPLAAGLAGPLPAAIGVMLGAPLATRLVARSSVRPVTVTGLATAALVMGAWSLFGLHTPLIWAEILSFVQGLAIGTVIAPVSTAVMSTIPLDRAGAGSAVNNTIRQTGSVLGIAVGGTIMSIVYRRGIEDALAGTSGPVRDQARISAEQARHAASAARRPDLAEAADRAFMHAMHVTSLWTMAIALGGALVLVAAFRPSRAGDPVTVPEQEREEPTPDRV</sequence>
<evidence type="ECO:0000256" key="1">
    <source>
        <dbReference type="ARBA" id="ARBA00004651"/>
    </source>
</evidence>
<dbReference type="PANTHER" id="PTHR42718">
    <property type="entry name" value="MAJOR FACILITATOR SUPERFAMILY MULTIDRUG TRANSPORTER MFSC"/>
    <property type="match status" value="1"/>
</dbReference>
<dbReference type="Pfam" id="PF07690">
    <property type="entry name" value="MFS_1"/>
    <property type="match status" value="1"/>
</dbReference>
<protein>
    <submittedName>
        <fullName evidence="8">MFS transporter</fullName>
    </submittedName>
</protein>
<dbReference type="SUPFAM" id="SSF103473">
    <property type="entry name" value="MFS general substrate transporter"/>
    <property type="match status" value="1"/>
</dbReference>
<dbReference type="Proteomes" id="UP001049518">
    <property type="component" value="Chromosome"/>
</dbReference>
<evidence type="ECO:0000256" key="2">
    <source>
        <dbReference type="ARBA" id="ARBA00022692"/>
    </source>
</evidence>
<feature type="compositionally biased region" description="Basic and acidic residues" evidence="5">
    <location>
        <begin position="506"/>
        <end position="517"/>
    </location>
</feature>
<keyword evidence="9" id="KW-1185">Reference proteome</keyword>
<dbReference type="CDD" id="cd17321">
    <property type="entry name" value="MFS_MMR_MDR_like"/>
    <property type="match status" value="1"/>
</dbReference>
<feature type="transmembrane region" description="Helical" evidence="6">
    <location>
        <begin position="77"/>
        <end position="95"/>
    </location>
</feature>
<feature type="transmembrane region" description="Helical" evidence="6">
    <location>
        <begin position="357"/>
        <end position="378"/>
    </location>
</feature>
<feature type="transmembrane region" description="Helical" evidence="6">
    <location>
        <begin position="230"/>
        <end position="251"/>
    </location>
</feature>
<feature type="domain" description="Major facilitator superfamily (MFS) profile" evidence="7">
    <location>
        <begin position="9"/>
        <end position="498"/>
    </location>
</feature>
<dbReference type="InterPro" id="IPR011701">
    <property type="entry name" value="MFS"/>
</dbReference>
<keyword evidence="3 6" id="KW-1133">Transmembrane helix</keyword>
<evidence type="ECO:0000256" key="4">
    <source>
        <dbReference type="ARBA" id="ARBA00023136"/>
    </source>
</evidence>
<feature type="transmembrane region" description="Helical" evidence="6">
    <location>
        <begin position="50"/>
        <end position="70"/>
    </location>
</feature>
<feature type="transmembrane region" description="Helical" evidence="6">
    <location>
        <begin position="475"/>
        <end position="493"/>
    </location>
</feature>
<dbReference type="PANTHER" id="PTHR42718:SF42">
    <property type="entry name" value="EXPORT PROTEIN"/>
    <property type="match status" value="1"/>
</dbReference>
<evidence type="ECO:0000256" key="5">
    <source>
        <dbReference type="SAM" id="MobiDB-lite"/>
    </source>
</evidence>
<reference evidence="8" key="1">
    <citation type="submission" date="2020-07" db="EMBL/GenBank/DDBJ databases">
        <authorList>
            <person name="Tarantini F.S."/>
            <person name="Hong K.W."/>
            <person name="Chan K.G."/>
        </authorList>
    </citation>
    <scope>NUCLEOTIDE SEQUENCE</scope>
    <source>
        <strain evidence="8">32-07</strain>
    </source>
</reference>
<dbReference type="Gene3D" id="1.20.1250.20">
    <property type="entry name" value="MFS general substrate transporter like domains"/>
    <property type="match status" value="1"/>
</dbReference>
<organism evidence="8 9">
    <name type="scientific">Actinomadura graeca</name>
    <dbReference type="NCBI Taxonomy" id="2750812"/>
    <lineage>
        <taxon>Bacteria</taxon>
        <taxon>Bacillati</taxon>
        <taxon>Actinomycetota</taxon>
        <taxon>Actinomycetes</taxon>
        <taxon>Streptosporangiales</taxon>
        <taxon>Thermomonosporaceae</taxon>
        <taxon>Actinomadura</taxon>
    </lineage>
</organism>
<feature type="transmembrane region" description="Helical" evidence="6">
    <location>
        <begin position="163"/>
        <end position="187"/>
    </location>
</feature>
<feature type="transmembrane region" description="Helical" evidence="6">
    <location>
        <begin position="272"/>
        <end position="291"/>
    </location>
</feature>
<evidence type="ECO:0000256" key="6">
    <source>
        <dbReference type="SAM" id="Phobius"/>
    </source>
</evidence>
<dbReference type="Gene3D" id="1.20.1720.10">
    <property type="entry name" value="Multidrug resistance protein D"/>
    <property type="match status" value="1"/>
</dbReference>
<accession>A0ABX8QXG0</accession>
<evidence type="ECO:0000313" key="8">
    <source>
        <dbReference type="EMBL" id="QXJ23383.1"/>
    </source>
</evidence>
<evidence type="ECO:0000313" key="9">
    <source>
        <dbReference type="Proteomes" id="UP001049518"/>
    </source>
</evidence>